<evidence type="ECO:0000256" key="14">
    <source>
        <dbReference type="ARBA" id="ARBA00023002"/>
    </source>
</evidence>
<dbReference type="PANTHER" id="PTHR43105">
    <property type="entry name" value="RESPIRATORY NITRATE REDUCTASE"/>
    <property type="match status" value="1"/>
</dbReference>
<feature type="domain" description="4Fe-4S Mo/W bis-MGD-type" evidence="22">
    <location>
        <begin position="4"/>
        <end position="60"/>
    </location>
</feature>
<dbReference type="InterPro" id="IPR009010">
    <property type="entry name" value="Asp_de-COase-like_dom_sf"/>
</dbReference>
<dbReference type="CDD" id="cd02754">
    <property type="entry name" value="MopB_Nitrate-R-NapA-like"/>
    <property type="match status" value="1"/>
</dbReference>
<keyword evidence="10" id="KW-0288">FMN</keyword>
<dbReference type="InterPro" id="IPR017927">
    <property type="entry name" value="FAD-bd_FR_type"/>
</dbReference>
<dbReference type="Gene3D" id="2.40.30.10">
    <property type="entry name" value="Translation factors"/>
    <property type="match status" value="1"/>
</dbReference>
<evidence type="ECO:0000256" key="7">
    <source>
        <dbReference type="ARBA" id="ARBA00022485"/>
    </source>
</evidence>
<evidence type="ECO:0000256" key="1">
    <source>
        <dbReference type="ARBA" id="ARBA00001917"/>
    </source>
</evidence>
<dbReference type="InterPro" id="IPR008254">
    <property type="entry name" value="Flavodoxin/NO_synth"/>
</dbReference>
<dbReference type="FunFam" id="3.40.50.80:FF:000001">
    <property type="entry name" value="NADPH--cytochrome P450 reductase 1"/>
    <property type="match status" value="1"/>
</dbReference>
<feature type="region of interest" description="Disordered" evidence="19">
    <location>
        <begin position="880"/>
        <end position="900"/>
    </location>
</feature>
<dbReference type="Pfam" id="PF01568">
    <property type="entry name" value="Molydop_binding"/>
    <property type="match status" value="1"/>
</dbReference>
<dbReference type="InterPro" id="IPR001709">
    <property type="entry name" value="Flavoprot_Pyr_Nucl_cyt_Rdtase"/>
</dbReference>
<dbReference type="EC" id="1.8.1.2" evidence="6"/>
<dbReference type="InterPro" id="IPR006963">
    <property type="entry name" value="Mopterin_OxRdtase_4Fe-4S_dom"/>
</dbReference>
<protein>
    <recommendedName>
        <fullName evidence="6">assimilatory sulfite reductase (NADPH)</fullName>
        <ecNumber evidence="6">1.8.1.2</ecNumber>
    </recommendedName>
</protein>
<evidence type="ECO:0000256" key="5">
    <source>
        <dbReference type="ARBA" id="ARBA00008747"/>
    </source>
</evidence>
<dbReference type="STRING" id="1737425.GCA_900049755_00758"/>
<dbReference type="InterPro" id="IPR006656">
    <property type="entry name" value="Mopterin_OxRdtase"/>
</dbReference>
<dbReference type="PROSITE" id="PS51669">
    <property type="entry name" value="4FE4S_MOW_BIS_MGD"/>
    <property type="match status" value="1"/>
</dbReference>
<evidence type="ECO:0000259" key="21">
    <source>
        <dbReference type="PROSITE" id="PS51384"/>
    </source>
</evidence>
<dbReference type="Gene3D" id="2.40.40.20">
    <property type="match status" value="1"/>
</dbReference>
<reference evidence="24" key="1">
    <citation type="submission" date="2017-11" db="EMBL/GenBank/DDBJ databases">
        <title>Otitis media/interna in a cat caused by the recently described species Corynebacterium provencense.</title>
        <authorList>
            <person name="Kittl S."/>
            <person name="Brodard I."/>
            <person name="Rychener L."/>
            <person name="Jores J."/>
            <person name="Roosje P."/>
            <person name="Gobeli Brawand S."/>
        </authorList>
    </citation>
    <scope>NUCLEOTIDE SEQUENCE [LARGE SCALE GENOMIC DNA]</scope>
    <source>
        <strain evidence="24">17KM38</strain>
    </source>
</reference>
<dbReference type="SUPFAM" id="SSF53706">
    <property type="entry name" value="Formate dehydrogenase/DMSO reductase, domains 1-3"/>
    <property type="match status" value="1"/>
</dbReference>
<feature type="compositionally biased region" description="Low complexity" evidence="19">
    <location>
        <begin position="881"/>
        <end position="897"/>
    </location>
</feature>
<dbReference type="Gene3D" id="2.20.25.90">
    <property type="entry name" value="ADC-like domains"/>
    <property type="match status" value="1"/>
</dbReference>
<dbReference type="Pfam" id="PF00175">
    <property type="entry name" value="NAD_binding_1"/>
    <property type="match status" value="1"/>
</dbReference>
<dbReference type="InterPro" id="IPR041957">
    <property type="entry name" value="CT_Nitrate-R-NapA-like"/>
</dbReference>
<keyword evidence="16" id="KW-0411">Iron-sulfur</keyword>
<dbReference type="PROSITE" id="PS51384">
    <property type="entry name" value="FAD_FR"/>
    <property type="match status" value="1"/>
</dbReference>
<dbReference type="Gene3D" id="3.40.50.80">
    <property type="entry name" value="Nucleotide-binding domain of ferredoxin-NADP reductase (FNR) module"/>
    <property type="match status" value="1"/>
</dbReference>
<dbReference type="InterPro" id="IPR039261">
    <property type="entry name" value="FNR_nucleotide-bd"/>
</dbReference>
<dbReference type="Gene3D" id="3.40.228.10">
    <property type="entry name" value="Dimethylsulfoxide Reductase, domain 2"/>
    <property type="match status" value="1"/>
</dbReference>
<dbReference type="InterPro" id="IPR023173">
    <property type="entry name" value="NADPH_Cyt_P450_Rdtase_alpha"/>
</dbReference>
<name>A0A2Z3YNN1_9CORY</name>
<feature type="domain" description="Flavodoxin-like" evidence="20">
    <location>
        <begin position="735"/>
        <end position="870"/>
    </location>
</feature>
<keyword evidence="8" id="KW-0500">Molybdenum</keyword>
<dbReference type="InterPro" id="IPR006657">
    <property type="entry name" value="MoPterin_dinucl-bd_dom"/>
</dbReference>
<dbReference type="GO" id="GO:0046872">
    <property type="term" value="F:metal ion binding"/>
    <property type="evidence" value="ECO:0007669"/>
    <property type="project" value="UniProtKB-KW"/>
</dbReference>
<dbReference type="InterPro" id="IPR029039">
    <property type="entry name" value="Flavoprotein-like_sf"/>
</dbReference>
<evidence type="ECO:0000256" key="17">
    <source>
        <dbReference type="ARBA" id="ARBA00023063"/>
    </source>
</evidence>
<keyword evidence="11" id="KW-0479">Metal-binding</keyword>
<dbReference type="InterPro" id="IPR001433">
    <property type="entry name" value="OxRdtase_FAD/NAD-bd"/>
</dbReference>
<dbReference type="GO" id="GO:0004783">
    <property type="term" value="F:sulfite reductase (NADPH) activity"/>
    <property type="evidence" value="ECO:0007669"/>
    <property type="project" value="UniProtKB-EC"/>
</dbReference>
<dbReference type="Pfam" id="PF04879">
    <property type="entry name" value="Molybdop_Fe4S4"/>
    <property type="match status" value="1"/>
</dbReference>
<dbReference type="GO" id="GO:0016020">
    <property type="term" value="C:membrane"/>
    <property type="evidence" value="ECO:0007669"/>
    <property type="project" value="TreeGrafter"/>
</dbReference>
<evidence type="ECO:0000256" key="11">
    <source>
        <dbReference type="ARBA" id="ARBA00022723"/>
    </source>
</evidence>
<evidence type="ECO:0000256" key="16">
    <source>
        <dbReference type="ARBA" id="ARBA00023014"/>
    </source>
</evidence>
<dbReference type="Gene3D" id="3.40.50.740">
    <property type="match status" value="1"/>
</dbReference>
<dbReference type="InterPro" id="IPR050123">
    <property type="entry name" value="Prok_molybdopt-oxidoreductase"/>
</dbReference>
<comment type="cofactor">
    <cofactor evidence="2">
        <name>Mo-bis(molybdopterin guanine dinucleotide)</name>
        <dbReference type="ChEBI" id="CHEBI:60539"/>
    </cofactor>
</comment>
<dbReference type="RefSeq" id="WP_110481039.1">
    <property type="nucleotide sequence ID" value="NZ_CP024988.1"/>
</dbReference>
<evidence type="ECO:0000259" key="20">
    <source>
        <dbReference type="PROSITE" id="PS50902"/>
    </source>
</evidence>
<gene>
    <name evidence="23" type="primary">narB</name>
    <name evidence="23" type="ORF">Csp1_06170</name>
</gene>
<keyword evidence="12" id="KW-0274">FAD</keyword>
<evidence type="ECO:0000256" key="2">
    <source>
        <dbReference type="ARBA" id="ARBA00001942"/>
    </source>
</evidence>
<keyword evidence="9" id="KW-0285">Flavoprotein</keyword>
<evidence type="ECO:0000256" key="18">
    <source>
        <dbReference type="ARBA" id="ARBA00052219"/>
    </source>
</evidence>
<dbReference type="KEGG" id="cpre:Csp1_06170"/>
<dbReference type="Pfam" id="PF00667">
    <property type="entry name" value="FAD_binding_1"/>
    <property type="match status" value="1"/>
</dbReference>
<evidence type="ECO:0000313" key="24">
    <source>
        <dbReference type="Proteomes" id="UP000247696"/>
    </source>
</evidence>
<feature type="compositionally biased region" description="Low complexity" evidence="19">
    <location>
        <begin position="721"/>
        <end position="731"/>
    </location>
</feature>
<evidence type="ECO:0000256" key="9">
    <source>
        <dbReference type="ARBA" id="ARBA00022630"/>
    </source>
</evidence>
<dbReference type="GO" id="GO:0051539">
    <property type="term" value="F:4 iron, 4 sulfur cluster binding"/>
    <property type="evidence" value="ECO:0007669"/>
    <property type="project" value="UniProtKB-KW"/>
</dbReference>
<dbReference type="Pfam" id="PF00384">
    <property type="entry name" value="Molybdopterin"/>
    <property type="match status" value="1"/>
</dbReference>
<dbReference type="SMART" id="SM00926">
    <property type="entry name" value="Molybdop_Fe4S4"/>
    <property type="match status" value="1"/>
</dbReference>
<dbReference type="SUPFAM" id="SSF52218">
    <property type="entry name" value="Flavoproteins"/>
    <property type="match status" value="1"/>
</dbReference>
<comment type="similarity">
    <text evidence="5">Belongs to the prokaryotic molybdopterin-containing oxidoreductase family. NasA/NapA/NarB subfamily.</text>
</comment>
<evidence type="ECO:0000256" key="3">
    <source>
        <dbReference type="ARBA" id="ARBA00001966"/>
    </source>
</evidence>
<dbReference type="InterPro" id="IPR003097">
    <property type="entry name" value="CysJ-like_FAD-binding"/>
</dbReference>
<sequence length="1260" mass="134964">MSATRTVDTVCGYCGVGCGLTLDIDAHGVLTSRGTPDHPANHGRLCTKGTTTADLLRAGGRQTTALLHGRPVSTDEAVSEIAARFTDIRRAHGDDAVALYVSGQMSTEAQYLANKLAKGHFRTNLIESNSRLCMASAATGYKQSLGADGPPGSYDDIDHADVFLVAGANMADCHPVLFLRLMDRVRQGAKLIVVDPRRTATAKKADLHLAVRPGTDMALLNGLLRLVVDAGDTDRAFIDEFTDGWEDMAGILADYPADTVSEITGVPVEDLRTAASWIGGTRKFVSLWTMGLNQSVHGTWHTTALCNLHLATGAICRTGAGPFSLTGQPNAMGGREMGYMGPGLPGQRTVLDPGDRAEVERIWQLSPGTLHTRLGGGTVDLFRALDSGDVRAVWVICTNPAASVANRDRVTAALDAADYVVVQDAYAGTETAAHADAVLPAAMWSETSGVMVNSERGLTLTRPVADPPGEALADWELICRVAREMGFPGFDFSCAAEVFDEIRKFHNPRTGWDLRGVDHRRLSDGPVQWPAAPGCGPRNPVRYLNNGVSQRLHVTPDGRVPRLAFPTPDRRARFIPRPFLPLHEEPDADFPFILTTGRLPHQWHTMTKTGRVSKLMKLNPSSFVQVSNVDAVSAGICDGDLVDVTSRRGKVSARALVSDDTAPGTLFIPMHYRDTPVNTVTSDAVDPESLQPAFKACAVSVKVIETAPAPGGGRQDATEPGARSGQDGDADDGAVTVVWASQTGTVEDHVPAVVSALSAAGIPARARCAESVGVRDLAGTVLFIVSSTGDGEAPDNATALWDLLTSADHDLSSTRYSVLGFGDSSYADFCGFARRLDTRLVELGAEATVPRASCEPDFETTASEWVARVIGALGGDAGAVTSTGPRATGAATTAGTGQWSRRNPLTTRLSASTRLTAGTLEETGREVRRYTFDLPPGTLTYSVGDALGIWPRNDPSVVAEFLARTGMTPTPDLVESLTGELDITSVSPQALRLIDRHCPAAGLGALAGDAQALRTFSHGRQLCDVLASFPVTAGDAEWLEALPALRPRLYSISSSPLTDPGKVEVTVSTVGFTSTGGYRRGVCSGWLAGLSPGDPVRLFISPNRRFCPPERPDAPMIMIGPGTGVAPFRGFLHERRGSGATGKNWLFYGERHEATDFLYRDEFTTMNRDGTLTRLSTAFSRDQAEKVYVQDRMRDQGRDLWEWIDRGAHVYVCGDAARMARDVDRTLRRIIAEQGGMGEDEAGEFVARMSAEHRYVRDVY</sequence>
<keyword evidence="17" id="KW-0534">Nitrate assimilation</keyword>
<feature type="region of interest" description="Disordered" evidence="19">
    <location>
        <begin position="707"/>
        <end position="731"/>
    </location>
</feature>
<comment type="cofactor">
    <cofactor evidence="4">
        <name>FAD</name>
        <dbReference type="ChEBI" id="CHEBI:57692"/>
    </cofactor>
</comment>
<comment type="cofactor">
    <cofactor evidence="1">
        <name>FMN</name>
        <dbReference type="ChEBI" id="CHEBI:58210"/>
    </cofactor>
</comment>
<dbReference type="Pfam" id="PF00258">
    <property type="entry name" value="Flavodoxin_1"/>
    <property type="match status" value="1"/>
</dbReference>
<accession>A0A2Z3YNN1</accession>
<evidence type="ECO:0000259" key="22">
    <source>
        <dbReference type="PROSITE" id="PS51669"/>
    </source>
</evidence>
<dbReference type="InterPro" id="IPR017938">
    <property type="entry name" value="Riboflavin_synthase-like_b-brl"/>
</dbReference>
<evidence type="ECO:0000256" key="12">
    <source>
        <dbReference type="ARBA" id="ARBA00022827"/>
    </source>
</evidence>
<dbReference type="PRINTS" id="PR00369">
    <property type="entry name" value="FLAVODOXIN"/>
</dbReference>
<keyword evidence="13" id="KW-0521">NADP</keyword>
<dbReference type="InterPro" id="IPR001094">
    <property type="entry name" value="Flavdoxin-like"/>
</dbReference>
<dbReference type="SUPFAM" id="SSF50692">
    <property type="entry name" value="ADC-like"/>
    <property type="match status" value="1"/>
</dbReference>
<evidence type="ECO:0000256" key="8">
    <source>
        <dbReference type="ARBA" id="ARBA00022505"/>
    </source>
</evidence>
<organism evidence="23 24">
    <name type="scientific">Corynebacterium provencense</name>
    <dbReference type="NCBI Taxonomy" id="1737425"/>
    <lineage>
        <taxon>Bacteria</taxon>
        <taxon>Bacillati</taxon>
        <taxon>Actinomycetota</taxon>
        <taxon>Actinomycetes</taxon>
        <taxon>Mycobacteriales</taxon>
        <taxon>Corynebacteriaceae</taxon>
        <taxon>Corynebacterium</taxon>
    </lineage>
</organism>
<dbReference type="SUPFAM" id="SSF52343">
    <property type="entry name" value="Ferredoxin reductase-like, C-terminal NADP-linked domain"/>
    <property type="match status" value="1"/>
</dbReference>
<proteinExistence type="inferred from homology"/>
<comment type="catalytic activity">
    <reaction evidence="18">
        <text>hydrogen sulfide + 3 NADP(+) + 3 H2O = sulfite + 3 NADPH + 4 H(+)</text>
        <dbReference type="Rhea" id="RHEA:13801"/>
        <dbReference type="ChEBI" id="CHEBI:15377"/>
        <dbReference type="ChEBI" id="CHEBI:15378"/>
        <dbReference type="ChEBI" id="CHEBI:17359"/>
        <dbReference type="ChEBI" id="CHEBI:29919"/>
        <dbReference type="ChEBI" id="CHEBI:57783"/>
        <dbReference type="ChEBI" id="CHEBI:58349"/>
        <dbReference type="EC" id="1.8.1.2"/>
    </reaction>
</comment>
<dbReference type="InterPro" id="IPR027467">
    <property type="entry name" value="MopterinOxRdtase_cofactor_BS"/>
</dbReference>
<keyword evidence="24" id="KW-1185">Reference proteome</keyword>
<keyword evidence="15" id="KW-0408">Iron</keyword>
<dbReference type="PROSITE" id="PS00551">
    <property type="entry name" value="MOLYBDOPTERIN_PROK_1"/>
    <property type="match status" value="1"/>
</dbReference>
<evidence type="ECO:0000256" key="19">
    <source>
        <dbReference type="SAM" id="MobiDB-lite"/>
    </source>
</evidence>
<dbReference type="PROSITE" id="PS50902">
    <property type="entry name" value="FLAVODOXIN_LIKE"/>
    <property type="match status" value="1"/>
</dbReference>
<dbReference type="EMBL" id="CP024988">
    <property type="protein sequence ID" value="AWT25429.1"/>
    <property type="molecule type" value="Genomic_DNA"/>
</dbReference>
<evidence type="ECO:0000313" key="23">
    <source>
        <dbReference type="EMBL" id="AWT25429.1"/>
    </source>
</evidence>
<dbReference type="OrthoDB" id="7376058at2"/>
<dbReference type="GO" id="GO:0010181">
    <property type="term" value="F:FMN binding"/>
    <property type="evidence" value="ECO:0007669"/>
    <property type="project" value="InterPro"/>
</dbReference>
<dbReference type="InterPro" id="IPR006655">
    <property type="entry name" value="Mopterin_OxRdtase_prok_CS"/>
</dbReference>
<comment type="cofactor">
    <cofactor evidence="3">
        <name>[4Fe-4S] cluster</name>
        <dbReference type="ChEBI" id="CHEBI:49883"/>
    </cofactor>
</comment>
<evidence type="ECO:0000256" key="10">
    <source>
        <dbReference type="ARBA" id="ARBA00022643"/>
    </source>
</evidence>
<keyword evidence="7" id="KW-0004">4Fe-4S</keyword>
<dbReference type="GO" id="GO:0042128">
    <property type="term" value="P:nitrate assimilation"/>
    <property type="evidence" value="ECO:0007669"/>
    <property type="project" value="UniProtKB-KW"/>
</dbReference>
<evidence type="ECO:0000256" key="15">
    <source>
        <dbReference type="ARBA" id="ARBA00023004"/>
    </source>
</evidence>
<dbReference type="PROSITE" id="PS00932">
    <property type="entry name" value="MOLYBDOPTERIN_PROK_3"/>
    <property type="match status" value="1"/>
</dbReference>
<dbReference type="PRINTS" id="PR00371">
    <property type="entry name" value="FPNCR"/>
</dbReference>
<evidence type="ECO:0000256" key="4">
    <source>
        <dbReference type="ARBA" id="ARBA00001974"/>
    </source>
</evidence>
<dbReference type="GO" id="GO:0043546">
    <property type="term" value="F:molybdopterin cofactor binding"/>
    <property type="evidence" value="ECO:0007669"/>
    <property type="project" value="InterPro"/>
</dbReference>
<dbReference type="PANTHER" id="PTHR43105:SF9">
    <property type="entry name" value="NADPH-FE(3+) OXIDOREDUCTASE SUBUNIT ALPHA"/>
    <property type="match status" value="1"/>
</dbReference>
<feature type="domain" description="FAD-binding FR-type" evidence="21">
    <location>
        <begin position="902"/>
        <end position="1109"/>
    </location>
</feature>
<dbReference type="CDD" id="cd02791">
    <property type="entry name" value="MopB_CT_Nitrate-R-NapA-like"/>
    <property type="match status" value="1"/>
</dbReference>
<dbReference type="AlphaFoldDB" id="A0A2Z3YNN1"/>
<dbReference type="Gene3D" id="1.20.990.10">
    <property type="entry name" value="NADPH-cytochrome p450 Reductase, Chain A, domain 3"/>
    <property type="match status" value="1"/>
</dbReference>
<evidence type="ECO:0000256" key="13">
    <source>
        <dbReference type="ARBA" id="ARBA00022857"/>
    </source>
</evidence>
<dbReference type="SUPFAM" id="SSF63380">
    <property type="entry name" value="Riboflavin synthase domain-like"/>
    <property type="match status" value="1"/>
</dbReference>
<evidence type="ECO:0000256" key="6">
    <source>
        <dbReference type="ARBA" id="ARBA00012604"/>
    </source>
</evidence>
<keyword evidence="14 23" id="KW-0560">Oxidoreductase</keyword>
<dbReference type="Proteomes" id="UP000247696">
    <property type="component" value="Chromosome"/>
</dbReference>
<dbReference type="Gene3D" id="3.40.50.360">
    <property type="match status" value="1"/>
</dbReference>